<evidence type="ECO:0000256" key="7">
    <source>
        <dbReference type="ARBA" id="ARBA00022840"/>
    </source>
</evidence>
<dbReference type="InterPro" id="IPR013581">
    <property type="entry name" value="PDR_assoc"/>
</dbReference>
<sequence>MALALTGDDLVRSMSRRMSTTGLGSRRGLASASIREAMNNRSMSTGLGSRRGWASTSIREAWNNQTDVFQRSGREEDEEELKWAAIERLPTYDRIRKAMLKQVLEEGKVGYEQVDIANLDMHDKKNLMESILSVVEQDNERFLLRLRERTDRVGIDVPKIEVRFEHLSIEGDAYLGTRALPTLLNSTLNTLEGALGLMKLFPSKKRVVNILGDVSGIVKPSRMTLLLGPPGSGKTTLLQALAGKTDTNLRVSGKITYCGHEFQEFIPQRTSAYISQHDLHHGEMTVRETLDFSGRCLGVGTRYELLAELSRREKQAGIKPDPEIDAFMKATAMAGQNTSLVSDYVLKILGLDICSDIMVGDDMRRGISGGQKKRVTTGEMLVGPAKALFMDEISTGLDSSTTFQIVRFMKQMVHIMDVTMVISLLQPAPETYDLFDDIILLSEGKIVYQGPREHVLEFFESLGFKCPERKGIVDFLQEVTSKKDQQQYWCRENEPYHYVSVSKFVEHFNSFHVGQKLDDELRILYDKSRIHPAALVKEKYGIANWELFKACFAREWLLMKRNSFVYIFKTTQITIMSVIAFTVFFRTKMKAGHISNGTKFYGALFFSLINVMFNGMAELALTIFRLPVFFKQRDFLFYPAWAFALPIWVLRIPLSLLESGIWILLTYYTIGFAPSASRFFRQFLAFFGIQQMALSLFRFIAAVGRTQVVANTLGTFTLLVVFVLGGFVVAKDDIKSWMIWGYYISPVSYGQNAIVITEFLDKRWSTPFNSTTVGKVLLKSRGMYTEEFWYWICVAALLGFSLLFNLCFIAALTYLNPLGDSKAVILEEDDESKKQSSSNGQPNLKSIEMSSPSTDMAMKNNLDNSVPSGANQGPSKRGMVLPFQPLSLAFDHVNYFVDMPVEMKSQGIEETRLQLLRDVSGAFRPGVLTALVGVSGAGKTTLMDVLAGRKIGGYIEGSISISGYPKNQQTFARVTGYCEQNDIHSPHVTVYESLVYSAWLRLAKDVDAETRKMFVEDVMELVELNPLKNSLVGLPGVDGLSTEQRKRLTIAVELVANPSIIFMDEPTSGLDARAAAIVMRTVRNTVDTGRTVVCTIHQPSIDIFEAFDELFLMKRGGQVIYAGPLGRQSHKLVEYFEAIPGVPKIKEGYNPATWMLEISSTAVEAQLDVDFSEIYSKSELYRKNEELIKDLSTPVPGTKDLHFPTTYSQGFFTQCKACFWKQHNSYWRNPQYNAIRFFMTFFVGIIFGMIFWGKGDKIHKQQDLMNLLGAMYSAVLFLGATNTSAVQSVVAIERTVFYRERAAGMYSPLPYAFAQVAIEAIYVSIQTLMYSILLYSMIGFHMDVGKFFLFYYFILMCFMYFTLYGMMLVALTPNHQFAAIVMSFFLSFWNLFSGFLIPRTEIPIWWRWYYWASPVAWTINGLVTSQVGDKDDPVVIPGELPMAVKAYLETHLGFRYDFLPVVVAAHIGWVLLFLFVFAYGIKFLNFQRRRGKCSFHSLFGA</sequence>
<comment type="similarity">
    <text evidence="2">Belongs to the ABC transporter superfamily. ABCG family. PDR (TC 3.A.1.205) subfamily.</text>
</comment>
<feature type="transmembrane region" description="Helical" evidence="11">
    <location>
        <begin position="708"/>
        <end position="730"/>
    </location>
</feature>
<dbReference type="FunFam" id="3.40.50.300:FF:000059">
    <property type="entry name" value="ABC transporter G family member 40"/>
    <property type="match status" value="1"/>
</dbReference>
<evidence type="ECO:0000256" key="8">
    <source>
        <dbReference type="ARBA" id="ARBA00022989"/>
    </source>
</evidence>
<dbReference type="InterPro" id="IPR034001">
    <property type="entry name" value="ABCG_PDR_1"/>
</dbReference>
<dbReference type="InterPro" id="IPR029481">
    <property type="entry name" value="ABC_trans_N"/>
</dbReference>
<feature type="transmembrane region" description="Helical" evidence="11">
    <location>
        <begin position="564"/>
        <end position="585"/>
    </location>
</feature>
<keyword evidence="14" id="KW-1185">Reference proteome</keyword>
<evidence type="ECO:0000256" key="6">
    <source>
        <dbReference type="ARBA" id="ARBA00022741"/>
    </source>
</evidence>
<feature type="transmembrane region" description="Helical" evidence="11">
    <location>
        <begin position="788"/>
        <end position="815"/>
    </location>
</feature>
<dbReference type="Pfam" id="PF14510">
    <property type="entry name" value="ABC_trans_N"/>
    <property type="match status" value="1"/>
</dbReference>
<evidence type="ECO:0000259" key="12">
    <source>
        <dbReference type="PROSITE" id="PS50893"/>
    </source>
</evidence>
<feature type="region of interest" description="Disordered" evidence="10">
    <location>
        <begin position="829"/>
        <end position="850"/>
    </location>
</feature>
<name>A0A5D2L2J6_GOSTO</name>
<dbReference type="GO" id="GO:0016020">
    <property type="term" value="C:membrane"/>
    <property type="evidence" value="ECO:0007669"/>
    <property type="project" value="UniProtKB-SubCell"/>
</dbReference>
<dbReference type="InterPro" id="IPR027417">
    <property type="entry name" value="P-loop_NTPase"/>
</dbReference>
<dbReference type="SMART" id="SM00382">
    <property type="entry name" value="AAA"/>
    <property type="match status" value="2"/>
</dbReference>
<reference evidence="13 14" key="1">
    <citation type="submission" date="2019-07" db="EMBL/GenBank/DDBJ databases">
        <title>WGS assembly of Gossypium tomentosum.</title>
        <authorList>
            <person name="Chen Z.J."/>
            <person name="Sreedasyam A."/>
            <person name="Ando A."/>
            <person name="Song Q."/>
            <person name="De L."/>
            <person name="Hulse-Kemp A."/>
            <person name="Ding M."/>
            <person name="Ye W."/>
            <person name="Kirkbride R."/>
            <person name="Jenkins J."/>
            <person name="Plott C."/>
            <person name="Lovell J."/>
            <person name="Lin Y.-M."/>
            <person name="Vaughn R."/>
            <person name="Liu B."/>
            <person name="Li W."/>
            <person name="Simpson S."/>
            <person name="Scheffler B."/>
            <person name="Saski C."/>
            <person name="Grover C."/>
            <person name="Hu G."/>
            <person name="Conover J."/>
            <person name="Carlson J."/>
            <person name="Shu S."/>
            <person name="Boston L."/>
            <person name="Williams M."/>
            <person name="Peterson D."/>
            <person name="Mcgee K."/>
            <person name="Jones D."/>
            <person name="Wendel J."/>
            <person name="Stelly D."/>
            <person name="Grimwood J."/>
            <person name="Schmutz J."/>
        </authorList>
    </citation>
    <scope>NUCLEOTIDE SEQUENCE [LARGE SCALE GENOMIC DNA]</scope>
    <source>
        <strain evidence="13">7179.01</strain>
    </source>
</reference>
<keyword evidence="6" id="KW-0547">Nucleotide-binding</keyword>
<feature type="transmembrane region" description="Helical" evidence="11">
    <location>
        <begin position="1312"/>
        <end position="1335"/>
    </location>
</feature>
<dbReference type="EMBL" id="CM017627">
    <property type="protein sequence ID" value="TYH73335.1"/>
    <property type="molecule type" value="Genomic_DNA"/>
</dbReference>
<feature type="compositionally biased region" description="Polar residues" evidence="10">
    <location>
        <begin position="839"/>
        <end position="850"/>
    </location>
</feature>
<feature type="transmembrane region" description="Helical" evidence="11">
    <location>
        <begin position="1458"/>
        <end position="1481"/>
    </location>
</feature>
<accession>A0A5D2L2J6</accession>
<dbReference type="Proteomes" id="UP000322667">
    <property type="component" value="Chromosome D05"/>
</dbReference>
<gene>
    <name evidence="13" type="ORF">ES332_D05G322200v1</name>
</gene>
<evidence type="ECO:0000256" key="3">
    <source>
        <dbReference type="ARBA" id="ARBA00022448"/>
    </source>
</evidence>
<comment type="subcellular location">
    <subcellularLocation>
        <location evidence="1">Membrane</location>
        <topology evidence="1">Multi-pass membrane protein</topology>
    </subcellularLocation>
</comment>
<dbReference type="CDD" id="cd03232">
    <property type="entry name" value="ABCG_PDR_domain2"/>
    <property type="match status" value="1"/>
</dbReference>
<dbReference type="GO" id="GO:0005524">
    <property type="term" value="F:ATP binding"/>
    <property type="evidence" value="ECO:0007669"/>
    <property type="project" value="UniProtKB-KW"/>
</dbReference>
<feature type="domain" description="ABC transporter" evidence="12">
    <location>
        <begin position="888"/>
        <end position="1140"/>
    </location>
</feature>
<dbReference type="InterPro" id="IPR043926">
    <property type="entry name" value="ABCG_dom"/>
</dbReference>
<feature type="transmembrane region" description="Helical" evidence="11">
    <location>
        <begin position="1347"/>
        <end position="1371"/>
    </location>
</feature>
<evidence type="ECO:0000256" key="1">
    <source>
        <dbReference type="ARBA" id="ARBA00004141"/>
    </source>
</evidence>
<evidence type="ECO:0000256" key="2">
    <source>
        <dbReference type="ARBA" id="ARBA00006012"/>
    </source>
</evidence>
<evidence type="ECO:0000256" key="4">
    <source>
        <dbReference type="ARBA" id="ARBA00022692"/>
    </source>
</evidence>
<dbReference type="GO" id="GO:0140359">
    <property type="term" value="F:ABC-type transporter activity"/>
    <property type="evidence" value="ECO:0007669"/>
    <property type="project" value="InterPro"/>
</dbReference>
<feature type="domain" description="ABC transporter" evidence="12">
    <location>
        <begin position="195"/>
        <end position="468"/>
    </location>
</feature>
<organism evidence="13 14">
    <name type="scientific">Gossypium tomentosum</name>
    <name type="common">Hawaiian cotton</name>
    <name type="synonym">Gossypium sandvicense</name>
    <dbReference type="NCBI Taxonomy" id="34277"/>
    <lineage>
        <taxon>Eukaryota</taxon>
        <taxon>Viridiplantae</taxon>
        <taxon>Streptophyta</taxon>
        <taxon>Embryophyta</taxon>
        <taxon>Tracheophyta</taxon>
        <taxon>Spermatophyta</taxon>
        <taxon>Magnoliopsida</taxon>
        <taxon>eudicotyledons</taxon>
        <taxon>Gunneridae</taxon>
        <taxon>Pentapetalae</taxon>
        <taxon>rosids</taxon>
        <taxon>malvids</taxon>
        <taxon>Malvales</taxon>
        <taxon>Malvaceae</taxon>
        <taxon>Malvoideae</taxon>
        <taxon>Gossypium</taxon>
    </lineage>
</organism>
<dbReference type="PROSITE" id="PS50893">
    <property type="entry name" value="ABC_TRANSPORTER_2"/>
    <property type="match status" value="2"/>
</dbReference>
<dbReference type="CDD" id="cd03233">
    <property type="entry name" value="ABCG_PDR_domain1"/>
    <property type="match status" value="1"/>
</dbReference>
<dbReference type="Gene3D" id="3.40.50.300">
    <property type="entry name" value="P-loop containing nucleotide triphosphate hydrolases"/>
    <property type="match status" value="2"/>
</dbReference>
<dbReference type="Pfam" id="PF08370">
    <property type="entry name" value="PDR_assoc"/>
    <property type="match status" value="1"/>
</dbReference>
<evidence type="ECO:0000313" key="13">
    <source>
        <dbReference type="EMBL" id="TYH73335.1"/>
    </source>
</evidence>
<feature type="transmembrane region" description="Helical" evidence="11">
    <location>
        <begin position="600"/>
        <end position="623"/>
    </location>
</feature>
<dbReference type="Pfam" id="PF00005">
    <property type="entry name" value="ABC_tran"/>
    <property type="match status" value="2"/>
</dbReference>
<dbReference type="InterPro" id="IPR013525">
    <property type="entry name" value="ABC2_TM"/>
</dbReference>
<dbReference type="Pfam" id="PF01061">
    <property type="entry name" value="ABC2_membrane"/>
    <property type="match status" value="2"/>
</dbReference>
<dbReference type="InterPro" id="IPR034003">
    <property type="entry name" value="ABCG_PDR_2"/>
</dbReference>
<evidence type="ECO:0000256" key="11">
    <source>
        <dbReference type="SAM" id="Phobius"/>
    </source>
</evidence>
<dbReference type="GO" id="GO:0016887">
    <property type="term" value="F:ATP hydrolysis activity"/>
    <property type="evidence" value="ECO:0007669"/>
    <property type="project" value="InterPro"/>
</dbReference>
<dbReference type="FunFam" id="3.40.50.300:FF:000179">
    <property type="entry name" value="ABC transporter G family member 34"/>
    <property type="match status" value="1"/>
</dbReference>
<dbReference type="PANTHER" id="PTHR48040:SF60">
    <property type="entry name" value="ABC TRANSPORTER DOMAIN-CONTAINING PROTEIN"/>
    <property type="match status" value="1"/>
</dbReference>
<keyword evidence="7" id="KW-0067">ATP-binding</keyword>
<dbReference type="SUPFAM" id="SSF52540">
    <property type="entry name" value="P-loop containing nucleoside triphosphate hydrolases"/>
    <property type="match status" value="2"/>
</dbReference>
<feature type="transmembrane region" description="Helical" evidence="11">
    <location>
        <begin position="1234"/>
        <end position="1252"/>
    </location>
</feature>
<keyword evidence="8 11" id="KW-1133">Transmembrane helix</keyword>
<keyword evidence="9 11" id="KW-0472">Membrane</keyword>
<evidence type="ECO:0000256" key="10">
    <source>
        <dbReference type="SAM" id="MobiDB-lite"/>
    </source>
</evidence>
<evidence type="ECO:0000256" key="9">
    <source>
        <dbReference type="ARBA" id="ARBA00023136"/>
    </source>
</evidence>
<dbReference type="PANTHER" id="PTHR48040">
    <property type="entry name" value="PLEIOTROPIC DRUG RESISTANCE PROTEIN 1-LIKE ISOFORM X1"/>
    <property type="match status" value="1"/>
</dbReference>
<keyword evidence="5" id="KW-0677">Repeat</keyword>
<protein>
    <recommendedName>
        <fullName evidence="12">ABC transporter domain-containing protein</fullName>
    </recommendedName>
</protein>
<feature type="transmembrane region" description="Helical" evidence="11">
    <location>
        <begin position="1264"/>
        <end position="1292"/>
    </location>
</feature>
<feature type="transmembrane region" description="Helical" evidence="11">
    <location>
        <begin position="683"/>
        <end position="702"/>
    </location>
</feature>
<dbReference type="Pfam" id="PF19055">
    <property type="entry name" value="ABC2_membrane_7"/>
    <property type="match status" value="1"/>
</dbReference>
<dbReference type="InterPro" id="IPR003593">
    <property type="entry name" value="AAA+_ATPase"/>
</dbReference>
<feature type="transmembrane region" description="Helical" evidence="11">
    <location>
        <begin position="1377"/>
        <end position="1396"/>
    </location>
</feature>
<keyword evidence="4 11" id="KW-0812">Transmembrane</keyword>
<evidence type="ECO:0000256" key="5">
    <source>
        <dbReference type="ARBA" id="ARBA00022737"/>
    </source>
</evidence>
<keyword evidence="3" id="KW-0813">Transport</keyword>
<proteinExistence type="inferred from homology"/>
<dbReference type="InterPro" id="IPR003439">
    <property type="entry name" value="ABC_transporter-like_ATP-bd"/>
</dbReference>
<evidence type="ECO:0000313" key="14">
    <source>
        <dbReference type="Proteomes" id="UP000322667"/>
    </source>
</evidence>